<keyword evidence="2" id="KW-1185">Reference proteome</keyword>
<evidence type="ECO:0000313" key="2">
    <source>
        <dbReference type="Proteomes" id="UP001054811"/>
    </source>
</evidence>
<protein>
    <submittedName>
        <fullName evidence="1">Uncharacterized protein</fullName>
    </submittedName>
</protein>
<dbReference type="RefSeq" id="WP_259613065.1">
    <property type="nucleotide sequence ID" value="NZ_CP091139.2"/>
</dbReference>
<sequence>MSDLYSDDEIDIFTNMVGAWVAGGQSLDSVRSFFERREHRKS</sequence>
<organism evidence="1 2">
    <name type="scientific">Microbacterium elymi</name>
    <dbReference type="NCBI Taxonomy" id="2909587"/>
    <lineage>
        <taxon>Bacteria</taxon>
        <taxon>Bacillati</taxon>
        <taxon>Actinomycetota</taxon>
        <taxon>Actinomycetes</taxon>
        <taxon>Micrococcales</taxon>
        <taxon>Microbacteriaceae</taxon>
        <taxon>Microbacterium</taxon>
    </lineage>
</organism>
<evidence type="ECO:0000313" key="1">
    <source>
        <dbReference type="EMBL" id="UUT36407.1"/>
    </source>
</evidence>
<proteinExistence type="predicted"/>
<name>A0ABY5NMM7_9MICO</name>
<dbReference type="EMBL" id="CP091139">
    <property type="protein sequence ID" value="UUT36407.1"/>
    <property type="molecule type" value="Genomic_DNA"/>
</dbReference>
<gene>
    <name evidence="1" type="ORF">L2X98_26135</name>
</gene>
<reference evidence="1" key="1">
    <citation type="submission" date="2022-01" db="EMBL/GenBank/DDBJ databases">
        <title>Microbacterium eymi and Microbacterium rhizovicinus sp. nov., isolated from the rhizospheric soil of Elymus tsukushiensis, a plant native to the Dokdo Islands, Republic of Korea.</title>
        <authorList>
            <person name="Hwang Y.J."/>
        </authorList>
    </citation>
    <scope>NUCLEOTIDE SEQUENCE</scope>
    <source>
        <strain evidence="1">KUDC0405</strain>
    </source>
</reference>
<dbReference type="Proteomes" id="UP001054811">
    <property type="component" value="Chromosome"/>
</dbReference>
<accession>A0ABY5NMM7</accession>